<evidence type="ECO:0000256" key="2">
    <source>
        <dbReference type="ARBA" id="ARBA00022723"/>
    </source>
</evidence>
<evidence type="ECO:0000256" key="5">
    <source>
        <dbReference type="PIRSR" id="PIRSR604294-1"/>
    </source>
</evidence>
<dbReference type="SUPFAM" id="SSF50998">
    <property type="entry name" value="Quinoprotein alcohol dehydrogenase-like"/>
    <property type="match status" value="1"/>
</dbReference>
<dbReference type="GO" id="GO:0010436">
    <property type="term" value="F:carotenoid dioxygenase activity"/>
    <property type="evidence" value="ECO:0007669"/>
    <property type="project" value="TreeGrafter"/>
</dbReference>
<feature type="binding site" evidence="5">
    <location>
        <position position="290"/>
    </location>
    <ligand>
        <name>Fe cation</name>
        <dbReference type="ChEBI" id="CHEBI:24875"/>
        <note>catalytic</note>
    </ligand>
</feature>
<sequence>MEKEAKLYPNCESYVWLRSCEEEIIHPINGEITGEIPNWLRGTLLRNGPGSLKVGSMRYKHLFDSAALIHRFSIQNGRVTYQCRFLRSNTYKKNQAAQRIVVTEFGTEAVPDPCHSIFDRIGAIFKPGDTITDNAMISLYPFGDEVYAFTEGPVIHRIDTKTLETMERRNLTESIAIVNHTSHPHVMPNGDVYNVGMSVVSGRIKHVIVKFPYHEKGDMFAHAHVVGSLKPRWILHPAYMHSFGISDNYFIIVEQPLTISLVQMTHIVLIRRDTGQELKRYRAETFFFLHVINCYEQGDKVLVDLCAYKDANILDAMYVHAIETMQTNPDYAECFRGRPKRFEMNLTDPNLTKIEPRCLADIGCETPRIDYDKCNGHSYRYFYAIGSEVDVEHTGVLIKVDTKTREMVTWWNHDCYPSEPIFVPSPDAKGEDDGVIISALVYGKDDRRIDLLVLDARDLTEIGRAKFTTPSPAPKCLHGWFLPDKC</sequence>
<gene>
    <name evidence="6" type="ORF">LNINA_LOCUS8718</name>
</gene>
<keyword evidence="2 5" id="KW-0479">Metal-binding</keyword>
<dbReference type="PANTHER" id="PTHR10543">
    <property type="entry name" value="BETA-CAROTENE DIOXYGENASE"/>
    <property type="match status" value="1"/>
</dbReference>
<comment type="cofactor">
    <cofactor evidence="5">
        <name>Fe(2+)</name>
        <dbReference type="ChEBI" id="CHEBI:29033"/>
    </cofactor>
    <text evidence="5">Binds 1 Fe(2+) ion per subunit.</text>
</comment>
<evidence type="ECO:0000313" key="6">
    <source>
        <dbReference type="EMBL" id="CAK1549423.1"/>
    </source>
</evidence>
<dbReference type="Proteomes" id="UP001497472">
    <property type="component" value="Unassembled WGS sequence"/>
</dbReference>
<comment type="similarity">
    <text evidence="1">Belongs to the carotenoid oxygenase family.</text>
</comment>
<evidence type="ECO:0000256" key="4">
    <source>
        <dbReference type="ARBA" id="ARBA00023004"/>
    </source>
</evidence>
<organism evidence="6 7">
    <name type="scientific">Leptosia nina</name>
    <dbReference type="NCBI Taxonomy" id="320188"/>
    <lineage>
        <taxon>Eukaryota</taxon>
        <taxon>Metazoa</taxon>
        <taxon>Ecdysozoa</taxon>
        <taxon>Arthropoda</taxon>
        <taxon>Hexapoda</taxon>
        <taxon>Insecta</taxon>
        <taxon>Pterygota</taxon>
        <taxon>Neoptera</taxon>
        <taxon>Endopterygota</taxon>
        <taxon>Lepidoptera</taxon>
        <taxon>Glossata</taxon>
        <taxon>Ditrysia</taxon>
        <taxon>Papilionoidea</taxon>
        <taxon>Pieridae</taxon>
        <taxon>Pierinae</taxon>
        <taxon>Leptosia</taxon>
    </lineage>
</organism>
<evidence type="ECO:0000256" key="3">
    <source>
        <dbReference type="ARBA" id="ARBA00023002"/>
    </source>
</evidence>
<keyword evidence="4 5" id="KW-0408">Iron</keyword>
<comment type="caution">
    <text evidence="6">The sequence shown here is derived from an EMBL/GenBank/DDBJ whole genome shotgun (WGS) entry which is preliminary data.</text>
</comment>
<proteinExistence type="inferred from homology"/>
<accession>A0AAV1JIR5</accession>
<keyword evidence="3" id="KW-0560">Oxidoreductase</keyword>
<dbReference type="AlphaFoldDB" id="A0AAV1JIR5"/>
<dbReference type="InterPro" id="IPR004294">
    <property type="entry name" value="Carotenoid_Oase"/>
</dbReference>
<feature type="binding site" evidence="5">
    <location>
        <position position="183"/>
    </location>
    <ligand>
        <name>Fe cation</name>
        <dbReference type="ChEBI" id="CHEBI:24875"/>
        <note>catalytic</note>
    </ligand>
</feature>
<dbReference type="GO" id="GO:0042574">
    <property type="term" value="P:retinal metabolic process"/>
    <property type="evidence" value="ECO:0007669"/>
    <property type="project" value="TreeGrafter"/>
</dbReference>
<dbReference type="GO" id="GO:0016121">
    <property type="term" value="P:carotene catabolic process"/>
    <property type="evidence" value="ECO:0007669"/>
    <property type="project" value="TreeGrafter"/>
</dbReference>
<evidence type="ECO:0000313" key="7">
    <source>
        <dbReference type="Proteomes" id="UP001497472"/>
    </source>
</evidence>
<dbReference type="EMBL" id="CAVLEF010000011">
    <property type="protein sequence ID" value="CAK1549423.1"/>
    <property type="molecule type" value="Genomic_DNA"/>
</dbReference>
<protein>
    <recommendedName>
        <fullName evidence="8">Carotenoid isomerooxygenase</fullName>
    </recommendedName>
</protein>
<dbReference type="GO" id="GO:0003834">
    <property type="term" value="F:beta-carotene 15,15'-dioxygenase activity"/>
    <property type="evidence" value="ECO:0007669"/>
    <property type="project" value="TreeGrafter"/>
</dbReference>
<keyword evidence="7" id="KW-1185">Reference proteome</keyword>
<dbReference type="Pfam" id="PF03055">
    <property type="entry name" value="RPE65"/>
    <property type="match status" value="1"/>
</dbReference>
<name>A0AAV1JIR5_9NEOP</name>
<evidence type="ECO:0008006" key="8">
    <source>
        <dbReference type="Google" id="ProtNLM"/>
    </source>
</evidence>
<dbReference type="PANTHER" id="PTHR10543:SF24">
    <property type="entry name" value="CAROTENOID ISOMEROOXYGENASE"/>
    <property type="match status" value="1"/>
</dbReference>
<evidence type="ECO:0000256" key="1">
    <source>
        <dbReference type="ARBA" id="ARBA00006787"/>
    </source>
</evidence>
<feature type="binding site" evidence="5">
    <location>
        <position position="478"/>
    </location>
    <ligand>
        <name>Fe cation</name>
        <dbReference type="ChEBI" id="CHEBI:24875"/>
        <note>catalytic</note>
    </ligand>
</feature>
<dbReference type="GO" id="GO:0046872">
    <property type="term" value="F:metal ion binding"/>
    <property type="evidence" value="ECO:0007669"/>
    <property type="project" value="UniProtKB-KW"/>
</dbReference>
<reference evidence="6 7" key="1">
    <citation type="submission" date="2023-11" db="EMBL/GenBank/DDBJ databases">
        <authorList>
            <person name="Okamura Y."/>
        </authorList>
    </citation>
    <scope>NUCLEOTIDE SEQUENCE [LARGE SCALE GENOMIC DNA]</scope>
</reference>
<dbReference type="InterPro" id="IPR011047">
    <property type="entry name" value="Quinoprotein_ADH-like_sf"/>
</dbReference>
<feature type="binding site" evidence="5">
    <location>
        <position position="241"/>
    </location>
    <ligand>
        <name>Fe cation</name>
        <dbReference type="ChEBI" id="CHEBI:24875"/>
        <note>catalytic</note>
    </ligand>
</feature>